<dbReference type="PROSITE" id="PS50893">
    <property type="entry name" value="ABC_TRANSPORTER_2"/>
    <property type="match status" value="1"/>
</dbReference>
<dbReference type="PANTHER" id="PTHR45772">
    <property type="entry name" value="CONSERVED COMPONENT OF ABC TRANSPORTER FOR NATURAL AMINO ACIDS-RELATED"/>
    <property type="match status" value="1"/>
</dbReference>
<accession>A0A1V1PEY2</accession>
<evidence type="ECO:0000313" key="6">
    <source>
        <dbReference type="Proteomes" id="UP000189670"/>
    </source>
</evidence>
<dbReference type="GO" id="GO:1903806">
    <property type="term" value="P:L-isoleucine import across plasma membrane"/>
    <property type="evidence" value="ECO:0007669"/>
    <property type="project" value="TreeGrafter"/>
</dbReference>
<dbReference type="Pfam" id="PF12399">
    <property type="entry name" value="BCA_ABC_TP_C"/>
    <property type="match status" value="1"/>
</dbReference>
<keyword evidence="1" id="KW-0813">Transport</keyword>
<sequence>MPDILEVSRLTMVFGGLRALENISLCVGPQKTVALIGPNGAGKTTFFNCITGIYKPTHGDIFFYSDDGKKNRINGRKPNKITQLGMARTFQNIRLFNNMTALENLMIGQYCRTHAGVLGAILRDRATIEEEQHVIETGFQLLDEVNLSHRANMLARNLPYGEQRRLEIARALATRPRLLLLDEPAAGMNPNETLALVSLIKNIKQKYQISILIIEHDMKLVMEISDDIFVLDYGQLIASGPPSVIKDDPKVIQAYLGG</sequence>
<dbReference type="GO" id="GO:0005304">
    <property type="term" value="F:L-valine transmembrane transporter activity"/>
    <property type="evidence" value="ECO:0007669"/>
    <property type="project" value="TreeGrafter"/>
</dbReference>
<proteinExistence type="predicted"/>
<evidence type="ECO:0000313" key="5">
    <source>
        <dbReference type="EMBL" id="ETR73336.1"/>
    </source>
</evidence>
<protein>
    <submittedName>
        <fullName evidence="5">Branched-chain amino acid transport system ATP-binding protein</fullName>
    </submittedName>
</protein>
<dbReference type="InterPro" id="IPR003593">
    <property type="entry name" value="AAA+_ATPase"/>
</dbReference>
<dbReference type="EMBL" id="ATBP01000071">
    <property type="protein sequence ID" value="ETR73336.1"/>
    <property type="molecule type" value="Genomic_DNA"/>
</dbReference>
<dbReference type="GO" id="GO:0016887">
    <property type="term" value="F:ATP hydrolysis activity"/>
    <property type="evidence" value="ECO:0007669"/>
    <property type="project" value="InterPro"/>
</dbReference>
<name>A0A1V1PEY2_9BACT</name>
<dbReference type="GO" id="GO:0005886">
    <property type="term" value="C:plasma membrane"/>
    <property type="evidence" value="ECO:0007669"/>
    <property type="project" value="TreeGrafter"/>
</dbReference>
<dbReference type="SUPFAM" id="SSF52540">
    <property type="entry name" value="P-loop containing nucleoside triphosphate hydrolases"/>
    <property type="match status" value="1"/>
</dbReference>
<keyword evidence="3 5" id="KW-0067">ATP-binding</keyword>
<keyword evidence="2" id="KW-0547">Nucleotide-binding</keyword>
<dbReference type="Proteomes" id="UP000189670">
    <property type="component" value="Unassembled WGS sequence"/>
</dbReference>
<evidence type="ECO:0000259" key="4">
    <source>
        <dbReference type="PROSITE" id="PS50893"/>
    </source>
</evidence>
<organism evidence="5 6">
    <name type="scientific">Candidatus Magnetoglobus multicellularis str. Araruama</name>
    <dbReference type="NCBI Taxonomy" id="890399"/>
    <lineage>
        <taxon>Bacteria</taxon>
        <taxon>Pseudomonadati</taxon>
        <taxon>Thermodesulfobacteriota</taxon>
        <taxon>Desulfobacteria</taxon>
        <taxon>Desulfobacterales</taxon>
        <taxon>Desulfobacteraceae</taxon>
        <taxon>Candidatus Magnetoglobus</taxon>
    </lineage>
</organism>
<evidence type="ECO:0000256" key="2">
    <source>
        <dbReference type="ARBA" id="ARBA00022741"/>
    </source>
</evidence>
<dbReference type="GO" id="GO:0015192">
    <property type="term" value="F:L-phenylalanine transmembrane transporter activity"/>
    <property type="evidence" value="ECO:0007669"/>
    <property type="project" value="TreeGrafter"/>
</dbReference>
<evidence type="ECO:0000256" key="1">
    <source>
        <dbReference type="ARBA" id="ARBA00022448"/>
    </source>
</evidence>
<dbReference type="InterPro" id="IPR027417">
    <property type="entry name" value="P-loop_NTPase"/>
</dbReference>
<dbReference type="GO" id="GO:0005524">
    <property type="term" value="F:ATP binding"/>
    <property type="evidence" value="ECO:0007669"/>
    <property type="project" value="UniProtKB-KW"/>
</dbReference>
<reference evidence="6" key="1">
    <citation type="submission" date="2012-11" db="EMBL/GenBank/DDBJ databases">
        <authorList>
            <person name="Lucero-Rivera Y.E."/>
            <person name="Tovar-Ramirez D."/>
        </authorList>
    </citation>
    <scope>NUCLEOTIDE SEQUENCE [LARGE SCALE GENOMIC DNA]</scope>
    <source>
        <strain evidence="6">Araruama</strain>
    </source>
</reference>
<dbReference type="SMART" id="SM00382">
    <property type="entry name" value="AAA"/>
    <property type="match status" value="1"/>
</dbReference>
<dbReference type="PANTHER" id="PTHR45772:SF7">
    <property type="entry name" value="AMINO ACID ABC TRANSPORTER ATP-BINDING PROTEIN"/>
    <property type="match status" value="1"/>
</dbReference>
<dbReference type="GO" id="GO:1903805">
    <property type="term" value="P:L-valine import across plasma membrane"/>
    <property type="evidence" value="ECO:0007669"/>
    <property type="project" value="TreeGrafter"/>
</dbReference>
<dbReference type="AlphaFoldDB" id="A0A1V1PEY2"/>
<dbReference type="GO" id="GO:0015188">
    <property type="term" value="F:L-isoleucine transmembrane transporter activity"/>
    <property type="evidence" value="ECO:0007669"/>
    <property type="project" value="TreeGrafter"/>
</dbReference>
<comment type="caution">
    <text evidence="5">The sequence shown here is derived from an EMBL/GenBank/DDBJ whole genome shotgun (WGS) entry which is preliminary data.</text>
</comment>
<dbReference type="InterPro" id="IPR051120">
    <property type="entry name" value="ABC_AA/LPS_Transport"/>
</dbReference>
<dbReference type="Pfam" id="PF00005">
    <property type="entry name" value="ABC_tran"/>
    <property type="match status" value="1"/>
</dbReference>
<dbReference type="CDD" id="cd03219">
    <property type="entry name" value="ABC_Mj1267_LivG_branched"/>
    <property type="match status" value="1"/>
</dbReference>
<dbReference type="GO" id="GO:0042941">
    <property type="term" value="P:D-alanine transmembrane transport"/>
    <property type="evidence" value="ECO:0007669"/>
    <property type="project" value="TreeGrafter"/>
</dbReference>
<gene>
    <name evidence="5" type="ORF">OMM_01045</name>
</gene>
<dbReference type="InterPro" id="IPR003439">
    <property type="entry name" value="ABC_transporter-like_ATP-bd"/>
</dbReference>
<dbReference type="GO" id="GO:0015808">
    <property type="term" value="P:L-alanine transport"/>
    <property type="evidence" value="ECO:0007669"/>
    <property type="project" value="TreeGrafter"/>
</dbReference>
<evidence type="ECO:0000256" key="3">
    <source>
        <dbReference type="ARBA" id="ARBA00022840"/>
    </source>
</evidence>
<dbReference type="Gene3D" id="3.40.50.300">
    <property type="entry name" value="P-loop containing nucleotide triphosphate hydrolases"/>
    <property type="match status" value="1"/>
</dbReference>
<feature type="domain" description="ABC transporter" evidence="4">
    <location>
        <begin position="5"/>
        <end position="258"/>
    </location>
</feature>
<dbReference type="FunFam" id="3.40.50.300:FF:000421">
    <property type="entry name" value="Branched-chain amino acid ABC transporter ATP-binding protein"/>
    <property type="match status" value="1"/>
</dbReference>
<dbReference type="InterPro" id="IPR032823">
    <property type="entry name" value="BCA_ABC_TP_C"/>
</dbReference>